<organism evidence="1 2">
    <name type="scientific">Rhabditophanes sp. KR3021</name>
    <dbReference type="NCBI Taxonomy" id="114890"/>
    <lineage>
        <taxon>Eukaryota</taxon>
        <taxon>Metazoa</taxon>
        <taxon>Ecdysozoa</taxon>
        <taxon>Nematoda</taxon>
        <taxon>Chromadorea</taxon>
        <taxon>Rhabditida</taxon>
        <taxon>Tylenchina</taxon>
        <taxon>Panagrolaimomorpha</taxon>
        <taxon>Strongyloidoidea</taxon>
        <taxon>Alloionematidae</taxon>
        <taxon>Rhabditophanes</taxon>
    </lineage>
</organism>
<accession>A0AC35TZF7</accession>
<reference evidence="2" key="1">
    <citation type="submission" date="2016-11" db="UniProtKB">
        <authorList>
            <consortium name="WormBaseParasite"/>
        </authorList>
    </citation>
    <scope>IDENTIFICATION</scope>
    <source>
        <strain evidence="2">KR3021</strain>
    </source>
</reference>
<dbReference type="WBParaSite" id="RSKR_0000606000.1">
    <property type="protein sequence ID" value="RSKR_0000606000.1"/>
    <property type="gene ID" value="RSKR_0000606000"/>
</dbReference>
<evidence type="ECO:0000313" key="2">
    <source>
        <dbReference type="WBParaSite" id="RSKR_0000606000.1"/>
    </source>
</evidence>
<proteinExistence type="predicted"/>
<evidence type="ECO:0000313" key="1">
    <source>
        <dbReference type="Proteomes" id="UP000095286"/>
    </source>
</evidence>
<protein>
    <submittedName>
        <fullName evidence="2">SEA domain-containing protein</fullName>
    </submittedName>
</protein>
<dbReference type="Proteomes" id="UP000095286">
    <property type="component" value="Unplaced"/>
</dbReference>
<sequence length="580" mass="64384">MKATSIILLIYYLSNVCGGMKLPNEWQLLTTGMRQEITTTATSNFDLSGQKSTEDDFNLVSESKESTTTQSVPLDVLAITVADVNLFRDLTTLQITSSSQQPTTTANSNSFPGDVSMIKITHFITPTEQEKQDDNDLSPEKDDHQMIKQTNQSSDKSDVQFGVIHFPNHTAVTEQVDIKKDLGDIKKDFINSDKIVVTKVETTTIKAIELSFKSNPDVVTIPIQSTTIKTPEESFKSETIFPLLIETTQQPSTTTDVSLTTTTKLPSTTNDSPSTRTVITPSLSHILNSIEISPEVMGALVDNSKPSTILPPNSEKSANNQLAIEITTTLPKTNLSSSEEQPNMLEIFDSTLIKAKDALNGGGKEENEHHEVEFSIKFDSSLLPELKQKKEKDILMKVSEQVNPILNEMLTKLLTNNFLLLQLTHLKEDYVTLEGLVLTIHEISNLTELQLNINMLLTEQSFIIGGNKFEVNSATFEQTNNLKRKGKDMLKSWIDALSSDKSEDVIFCMLLICGILVAIIVLIVVIVLICKRYGEQRSMELNKTQHSINIATVEKGNVSESCSLKDNDDNMDGKKVDLYV</sequence>
<name>A0AC35TZF7_9BILA</name>